<protein>
    <submittedName>
        <fullName evidence="1">Uncharacterized protein</fullName>
    </submittedName>
</protein>
<name>A0AA88D5D5_FICCA</name>
<gene>
    <name evidence="1" type="ORF">TIFTF001_014182</name>
</gene>
<comment type="caution">
    <text evidence="1">The sequence shown here is derived from an EMBL/GenBank/DDBJ whole genome shotgun (WGS) entry which is preliminary data.</text>
</comment>
<accession>A0AA88D5D5</accession>
<dbReference type="Proteomes" id="UP001187192">
    <property type="component" value="Unassembled WGS sequence"/>
</dbReference>
<keyword evidence="2" id="KW-1185">Reference proteome</keyword>
<evidence type="ECO:0000313" key="1">
    <source>
        <dbReference type="EMBL" id="GMN44980.1"/>
    </source>
</evidence>
<dbReference type="AlphaFoldDB" id="A0AA88D5D5"/>
<organism evidence="1 2">
    <name type="scientific">Ficus carica</name>
    <name type="common">Common fig</name>
    <dbReference type="NCBI Taxonomy" id="3494"/>
    <lineage>
        <taxon>Eukaryota</taxon>
        <taxon>Viridiplantae</taxon>
        <taxon>Streptophyta</taxon>
        <taxon>Embryophyta</taxon>
        <taxon>Tracheophyta</taxon>
        <taxon>Spermatophyta</taxon>
        <taxon>Magnoliopsida</taxon>
        <taxon>eudicotyledons</taxon>
        <taxon>Gunneridae</taxon>
        <taxon>Pentapetalae</taxon>
        <taxon>rosids</taxon>
        <taxon>fabids</taxon>
        <taxon>Rosales</taxon>
        <taxon>Moraceae</taxon>
        <taxon>Ficeae</taxon>
        <taxon>Ficus</taxon>
    </lineage>
</organism>
<sequence length="138" mass="15577">MASVNDMSVLQEGPLLVESVLVRYYYRVPSKGPSTMAIFLTTFGAFRLATGTRSEGYPILYPYWNVLSSKYTNPTHQFITMLPFQLSFLVKDGLAEKTRRRQQWEKEREGKAMALLGGEGDVAGVGGRMRERVGQRGY</sequence>
<dbReference type="EMBL" id="BTGU01000019">
    <property type="protein sequence ID" value="GMN44980.1"/>
    <property type="molecule type" value="Genomic_DNA"/>
</dbReference>
<proteinExistence type="predicted"/>
<reference evidence="1" key="1">
    <citation type="submission" date="2023-07" db="EMBL/GenBank/DDBJ databases">
        <title>draft genome sequence of fig (Ficus carica).</title>
        <authorList>
            <person name="Takahashi T."/>
            <person name="Nishimura K."/>
        </authorList>
    </citation>
    <scope>NUCLEOTIDE SEQUENCE</scope>
</reference>
<evidence type="ECO:0000313" key="2">
    <source>
        <dbReference type="Proteomes" id="UP001187192"/>
    </source>
</evidence>